<dbReference type="Pfam" id="PF07715">
    <property type="entry name" value="Plug"/>
    <property type="match status" value="1"/>
</dbReference>
<dbReference type="Pfam" id="PF00593">
    <property type="entry name" value="TonB_dep_Rec_b-barrel"/>
    <property type="match status" value="1"/>
</dbReference>
<dbReference type="GO" id="GO:0009279">
    <property type="term" value="C:cell outer membrane"/>
    <property type="evidence" value="ECO:0007669"/>
    <property type="project" value="UniProtKB-SubCell"/>
</dbReference>
<evidence type="ECO:0000256" key="10">
    <source>
        <dbReference type="ARBA" id="ARBA00023077"/>
    </source>
</evidence>
<comment type="similarity">
    <text evidence="2 14 15">Belongs to the TonB-dependent receptor family.</text>
</comment>
<dbReference type="SUPFAM" id="SSF49464">
    <property type="entry name" value="Carboxypeptidase regulatory domain-like"/>
    <property type="match status" value="1"/>
</dbReference>
<keyword evidence="3 14" id="KW-0813">Transport</keyword>
<reference evidence="18 19" key="1">
    <citation type="submission" date="2019-03" db="EMBL/GenBank/DDBJ databases">
        <title>Genomic Encyclopedia of Type Strains, Phase III (KMG-III): the genomes of soil and plant-associated and newly described type strains.</title>
        <authorList>
            <person name="Whitman W."/>
        </authorList>
    </citation>
    <scope>NUCLEOTIDE SEQUENCE [LARGE SCALE GENOMIC DNA]</scope>
    <source>
        <strain evidence="18 19">CECT 8283</strain>
    </source>
</reference>
<dbReference type="InterPro" id="IPR008969">
    <property type="entry name" value="CarboxyPept-like_regulatory"/>
</dbReference>
<keyword evidence="8" id="KW-0408">Iron</keyword>
<evidence type="ECO:0000313" key="19">
    <source>
        <dbReference type="Proteomes" id="UP000295390"/>
    </source>
</evidence>
<keyword evidence="12 18" id="KW-0675">Receptor</keyword>
<evidence type="ECO:0000259" key="16">
    <source>
        <dbReference type="Pfam" id="PF00593"/>
    </source>
</evidence>
<evidence type="ECO:0000256" key="3">
    <source>
        <dbReference type="ARBA" id="ARBA00022448"/>
    </source>
</evidence>
<dbReference type="PANTHER" id="PTHR32552">
    <property type="entry name" value="FERRICHROME IRON RECEPTOR-RELATED"/>
    <property type="match status" value="1"/>
</dbReference>
<evidence type="ECO:0000256" key="4">
    <source>
        <dbReference type="ARBA" id="ARBA00022452"/>
    </source>
</evidence>
<keyword evidence="13 14" id="KW-0998">Cell outer membrane</keyword>
<dbReference type="Gene3D" id="2.40.170.20">
    <property type="entry name" value="TonB-dependent receptor, beta-barrel domain"/>
    <property type="match status" value="1"/>
</dbReference>
<evidence type="ECO:0000256" key="12">
    <source>
        <dbReference type="ARBA" id="ARBA00023170"/>
    </source>
</evidence>
<name>A0A4V3D3A3_9FLAO</name>
<gene>
    <name evidence="18" type="ORF">DFQ07_1194</name>
</gene>
<dbReference type="Pfam" id="PF13715">
    <property type="entry name" value="CarbopepD_reg_2"/>
    <property type="match status" value="1"/>
</dbReference>
<keyword evidence="7" id="KW-0732">Signal</keyword>
<dbReference type="Proteomes" id="UP000295390">
    <property type="component" value="Unassembled WGS sequence"/>
</dbReference>
<feature type="domain" description="TonB-dependent receptor plug" evidence="17">
    <location>
        <begin position="132"/>
        <end position="225"/>
    </location>
</feature>
<dbReference type="PANTHER" id="PTHR32552:SF68">
    <property type="entry name" value="FERRICHROME OUTER MEMBRANE TRANSPORTER_PHAGE RECEPTOR"/>
    <property type="match status" value="1"/>
</dbReference>
<dbReference type="GO" id="GO:0015344">
    <property type="term" value="F:siderophore uptake transmembrane transporter activity"/>
    <property type="evidence" value="ECO:0007669"/>
    <property type="project" value="TreeGrafter"/>
</dbReference>
<evidence type="ECO:0000256" key="13">
    <source>
        <dbReference type="ARBA" id="ARBA00023237"/>
    </source>
</evidence>
<dbReference type="InterPro" id="IPR037066">
    <property type="entry name" value="Plug_dom_sf"/>
</dbReference>
<evidence type="ECO:0000256" key="8">
    <source>
        <dbReference type="ARBA" id="ARBA00023004"/>
    </source>
</evidence>
<dbReference type="RefSeq" id="WP_133535321.1">
    <property type="nucleotide sequence ID" value="NZ_SNYH01000002.1"/>
</dbReference>
<keyword evidence="9" id="KW-0406">Ion transport</keyword>
<dbReference type="EMBL" id="SNYH01000002">
    <property type="protein sequence ID" value="TDQ28814.1"/>
    <property type="molecule type" value="Genomic_DNA"/>
</dbReference>
<keyword evidence="6 14" id="KW-0812">Transmembrane</keyword>
<dbReference type="GO" id="GO:0038023">
    <property type="term" value="F:signaling receptor activity"/>
    <property type="evidence" value="ECO:0007669"/>
    <property type="project" value="InterPro"/>
</dbReference>
<sequence>MKRIITTFLILFTINLIAQKKQLTGVVQDNNGLPLVGVTVMFKNTNKGTQTNIDGYFEVTQPSKAAQQTLVFSYIGYKTKTITINETSNNLKIILFEGNELLSEVVVDTNRKNKFSRKESAYVAKLPLKNIENAQVYSTVTNQLLVSQSVTSFEEALKNTTGVEKLWSSTGRSGDGAGYYSIRGFSVQPQLVNGVPGITNGFINPDNVERIEVIKGPSATLYGSTVTSYGGLINIVTKKPYKGTGGNITVGGGSFGFKKLTVDLNTNLEENENISLRLNAGYQTQDSFQDAGFRKALFLAPAISYKVNNRLTLNFNYELSSTDQTNQTFLFLNRGAPLTFKNLAELNYDRNKSLTNDDISIKNPNQNYRGEIAYKITDNWSSQTIVAGSNTKSKGYYTYLYNVQNDLFGLYAQKTDASTNTLSLQQNFTGDFKLGSVRNRVVVGIDYLDSQIIDNGSGYRGINVVNPQGQLIPVPPAFGFANLPTTRASLDSVLANVDRSNSDINQNVLSGYISDVVNILPQLSVMAGVRYDRFNYKGDANDPSDDEKEFTKSTFSPKFGIVYQPILDQLSVFANYQNGFSYVNPERVPVDISNPNGATKIQSYDLEQANQLEFGIKTNLFNNKLETSLSYYSITVEDKVMGFGASKQQDATVKSKGFELEVNANPINGLNLRGGISYNDAKVTESKSRPDLVDKRLAEAGPETSYNFWADYKFQDGIVKNLGLGFGLNGASKYNTMVGYPSVGDFYLPAYTIFNASIYYEVDKFRISVKGNNLTDKEYYTGWSTITPQAPRAFLGTVSYKF</sequence>
<dbReference type="Gene3D" id="2.170.130.10">
    <property type="entry name" value="TonB-dependent receptor, plug domain"/>
    <property type="match status" value="1"/>
</dbReference>
<dbReference type="Gene3D" id="2.60.40.1120">
    <property type="entry name" value="Carboxypeptidase-like, regulatory domain"/>
    <property type="match status" value="1"/>
</dbReference>
<keyword evidence="4 14" id="KW-1134">Transmembrane beta strand</keyword>
<dbReference type="InterPro" id="IPR039426">
    <property type="entry name" value="TonB-dep_rcpt-like"/>
</dbReference>
<proteinExistence type="inferred from homology"/>
<dbReference type="AlphaFoldDB" id="A0A4V3D3A3"/>
<dbReference type="InterPro" id="IPR012910">
    <property type="entry name" value="Plug_dom"/>
</dbReference>
<evidence type="ECO:0000256" key="14">
    <source>
        <dbReference type="PROSITE-ProRule" id="PRU01360"/>
    </source>
</evidence>
<dbReference type="NCBIfam" id="TIGR01783">
    <property type="entry name" value="TonB-siderophor"/>
    <property type="match status" value="1"/>
</dbReference>
<dbReference type="SUPFAM" id="SSF56935">
    <property type="entry name" value="Porins"/>
    <property type="match status" value="1"/>
</dbReference>
<evidence type="ECO:0000256" key="2">
    <source>
        <dbReference type="ARBA" id="ARBA00009810"/>
    </source>
</evidence>
<protein>
    <submittedName>
        <fullName evidence="18">Iron complex outermembrane receptor protein</fullName>
    </submittedName>
</protein>
<evidence type="ECO:0000256" key="6">
    <source>
        <dbReference type="ARBA" id="ARBA00022692"/>
    </source>
</evidence>
<keyword evidence="19" id="KW-1185">Reference proteome</keyword>
<feature type="domain" description="TonB-dependent receptor-like beta-barrel" evidence="16">
    <location>
        <begin position="309"/>
        <end position="774"/>
    </location>
</feature>
<evidence type="ECO:0000256" key="9">
    <source>
        <dbReference type="ARBA" id="ARBA00023065"/>
    </source>
</evidence>
<evidence type="ECO:0000256" key="1">
    <source>
        <dbReference type="ARBA" id="ARBA00004571"/>
    </source>
</evidence>
<dbReference type="InterPro" id="IPR000531">
    <property type="entry name" value="Beta-barrel_TonB"/>
</dbReference>
<evidence type="ECO:0000256" key="15">
    <source>
        <dbReference type="RuleBase" id="RU003357"/>
    </source>
</evidence>
<accession>A0A4V3D3A3</accession>
<organism evidence="18 19">
    <name type="scientific">Tenacibaculum caenipelagi</name>
    <dbReference type="NCBI Taxonomy" id="1325435"/>
    <lineage>
        <taxon>Bacteria</taxon>
        <taxon>Pseudomonadati</taxon>
        <taxon>Bacteroidota</taxon>
        <taxon>Flavobacteriia</taxon>
        <taxon>Flavobacteriales</taxon>
        <taxon>Flavobacteriaceae</taxon>
        <taxon>Tenacibaculum</taxon>
    </lineage>
</organism>
<evidence type="ECO:0000313" key="18">
    <source>
        <dbReference type="EMBL" id="TDQ28814.1"/>
    </source>
</evidence>
<dbReference type="CDD" id="cd01347">
    <property type="entry name" value="ligand_gated_channel"/>
    <property type="match status" value="1"/>
</dbReference>
<keyword evidence="5" id="KW-0410">Iron transport</keyword>
<comment type="caution">
    <text evidence="18">The sequence shown here is derived from an EMBL/GenBank/DDBJ whole genome shotgun (WGS) entry which is preliminary data.</text>
</comment>
<dbReference type="GO" id="GO:0015891">
    <property type="term" value="P:siderophore transport"/>
    <property type="evidence" value="ECO:0007669"/>
    <property type="project" value="InterPro"/>
</dbReference>
<comment type="subcellular location">
    <subcellularLocation>
        <location evidence="1 14">Cell outer membrane</location>
        <topology evidence="1 14">Multi-pass membrane protein</topology>
    </subcellularLocation>
</comment>
<dbReference type="PROSITE" id="PS52016">
    <property type="entry name" value="TONB_DEPENDENT_REC_3"/>
    <property type="match status" value="1"/>
</dbReference>
<dbReference type="InterPro" id="IPR010105">
    <property type="entry name" value="TonB_sidphr_rcpt"/>
</dbReference>
<evidence type="ECO:0000256" key="7">
    <source>
        <dbReference type="ARBA" id="ARBA00022729"/>
    </source>
</evidence>
<dbReference type="OrthoDB" id="9775095at2"/>
<dbReference type="InterPro" id="IPR036942">
    <property type="entry name" value="Beta-barrel_TonB_sf"/>
</dbReference>
<evidence type="ECO:0000259" key="17">
    <source>
        <dbReference type="Pfam" id="PF07715"/>
    </source>
</evidence>
<evidence type="ECO:0000256" key="5">
    <source>
        <dbReference type="ARBA" id="ARBA00022496"/>
    </source>
</evidence>
<evidence type="ECO:0000256" key="11">
    <source>
        <dbReference type="ARBA" id="ARBA00023136"/>
    </source>
</evidence>
<keyword evidence="10 15" id="KW-0798">TonB box</keyword>
<keyword evidence="11 14" id="KW-0472">Membrane</keyword>